<dbReference type="Pfam" id="PF13622">
    <property type="entry name" value="4HBT_3"/>
    <property type="match status" value="1"/>
</dbReference>
<dbReference type="Gene3D" id="2.40.160.210">
    <property type="entry name" value="Acyl-CoA thioesterase, double hotdog domain"/>
    <property type="match status" value="1"/>
</dbReference>
<dbReference type="PANTHER" id="PTHR11066">
    <property type="entry name" value="ACYL-COA THIOESTERASE"/>
    <property type="match status" value="1"/>
</dbReference>
<dbReference type="InterPro" id="IPR029069">
    <property type="entry name" value="HotDog_dom_sf"/>
</dbReference>
<dbReference type="CDD" id="cd03444">
    <property type="entry name" value="Thioesterase_II_repeat1"/>
    <property type="match status" value="1"/>
</dbReference>
<organism evidence="5 6">
    <name type="scientific">Nocardia jiangsuensis</name>
    <dbReference type="NCBI Taxonomy" id="1691563"/>
    <lineage>
        <taxon>Bacteria</taxon>
        <taxon>Bacillati</taxon>
        <taxon>Actinomycetota</taxon>
        <taxon>Actinomycetes</taxon>
        <taxon>Mycobacteriales</taxon>
        <taxon>Nocardiaceae</taxon>
        <taxon>Nocardia</taxon>
    </lineage>
</organism>
<evidence type="ECO:0000259" key="3">
    <source>
        <dbReference type="Pfam" id="PF13622"/>
    </source>
</evidence>
<dbReference type="Proteomes" id="UP001595696">
    <property type="component" value="Unassembled WGS sequence"/>
</dbReference>
<keyword evidence="6" id="KW-1185">Reference proteome</keyword>
<proteinExistence type="inferred from homology"/>
<dbReference type="InterPro" id="IPR003703">
    <property type="entry name" value="Acyl_CoA_thio"/>
</dbReference>
<dbReference type="InterPro" id="IPR049450">
    <property type="entry name" value="ACOT8-like_C"/>
</dbReference>
<keyword evidence="2" id="KW-0378">Hydrolase</keyword>
<evidence type="ECO:0000259" key="4">
    <source>
        <dbReference type="Pfam" id="PF20789"/>
    </source>
</evidence>
<gene>
    <name evidence="5" type="ORF">ACFO0B_09800</name>
</gene>
<evidence type="ECO:0000256" key="2">
    <source>
        <dbReference type="ARBA" id="ARBA00022801"/>
    </source>
</evidence>
<dbReference type="Pfam" id="PF20789">
    <property type="entry name" value="4HBT_3C"/>
    <property type="match status" value="1"/>
</dbReference>
<comment type="similarity">
    <text evidence="1">Belongs to the C/M/P thioester hydrolase family.</text>
</comment>
<comment type="caution">
    <text evidence="5">The sequence shown here is derived from an EMBL/GenBank/DDBJ whole genome shotgun (WGS) entry which is preliminary data.</text>
</comment>
<dbReference type="InterPro" id="IPR049449">
    <property type="entry name" value="TesB_ACOT8-like_N"/>
</dbReference>
<evidence type="ECO:0000313" key="5">
    <source>
        <dbReference type="EMBL" id="MFC3962277.1"/>
    </source>
</evidence>
<reference evidence="6" key="1">
    <citation type="journal article" date="2019" name="Int. J. Syst. Evol. Microbiol.">
        <title>The Global Catalogue of Microorganisms (GCM) 10K type strain sequencing project: providing services to taxonomists for standard genome sequencing and annotation.</title>
        <authorList>
            <consortium name="The Broad Institute Genomics Platform"/>
            <consortium name="The Broad Institute Genome Sequencing Center for Infectious Disease"/>
            <person name="Wu L."/>
            <person name="Ma J."/>
        </authorList>
    </citation>
    <scope>NUCLEOTIDE SEQUENCE [LARGE SCALE GENOMIC DNA]</scope>
    <source>
        <strain evidence="6">CGMCC 4.7330</strain>
    </source>
</reference>
<dbReference type="EMBL" id="JBHSAX010000009">
    <property type="protein sequence ID" value="MFC3962277.1"/>
    <property type="molecule type" value="Genomic_DNA"/>
</dbReference>
<dbReference type="PANTHER" id="PTHR11066:SF34">
    <property type="entry name" value="ACYL-COENZYME A THIOESTERASE 8"/>
    <property type="match status" value="1"/>
</dbReference>
<evidence type="ECO:0000313" key="6">
    <source>
        <dbReference type="Proteomes" id="UP001595696"/>
    </source>
</evidence>
<dbReference type="SUPFAM" id="SSF54637">
    <property type="entry name" value="Thioesterase/thiol ester dehydrase-isomerase"/>
    <property type="match status" value="2"/>
</dbReference>
<feature type="domain" description="Acyl-CoA thioesterase-like C-terminal" evidence="4">
    <location>
        <begin position="123"/>
        <end position="273"/>
    </location>
</feature>
<evidence type="ECO:0000256" key="1">
    <source>
        <dbReference type="ARBA" id="ARBA00006538"/>
    </source>
</evidence>
<dbReference type="RefSeq" id="WP_378612043.1">
    <property type="nucleotide sequence ID" value="NZ_JBHSAX010000009.1"/>
</dbReference>
<protein>
    <submittedName>
        <fullName evidence="5">Acyl-CoA thioesterase</fullName>
    </submittedName>
</protein>
<accession>A0ABV8DQD3</accession>
<dbReference type="CDD" id="cd03445">
    <property type="entry name" value="Thioesterase_II_repeat2"/>
    <property type="match status" value="1"/>
</dbReference>
<dbReference type="InterPro" id="IPR042171">
    <property type="entry name" value="Acyl-CoA_hotdog"/>
</dbReference>
<feature type="domain" description="Acyl-CoA thioesterase-like N-terminal HotDog" evidence="3">
    <location>
        <begin position="45"/>
        <end position="120"/>
    </location>
</feature>
<sequence length="278" mass="30306">MPDLWGDLLECLDLRQRPTTPPGDRGTRRETLTVYEGPSLPLDNGWLFGGQVLAQIVRAAQLACPAKAVKSLHTLFAHEGKGDAPVYYIVQRQQEGRSFAALTVTARQKRDVVATAMVSLHLPEDGPAHQTSPELPALPGPSHRIEMPLLPWETRATADLDDPGTDPPDYDVWMRTPAAPPELHPALAAYATDLFPIGTALRPLGGVSQAGNGTDFTSAPITHSLWFHRALRADDWLLLRHHSPLVAHGRCYGRGDVFTGDGSLVASFAQEGLLRFRP</sequence>
<name>A0ABV8DQD3_9NOCA</name>